<dbReference type="PATRIC" id="fig|1107311.5.peg.2428"/>
<comment type="caution">
    <text evidence="2">The sequence shown here is derived from an EMBL/GenBank/DDBJ whole genome shotgun (WGS) entry which is preliminary data.</text>
</comment>
<dbReference type="EMBL" id="JRLZ01000004">
    <property type="protein sequence ID" value="KGO96486.1"/>
    <property type="molecule type" value="Genomic_DNA"/>
</dbReference>
<accession>A0A0A2MXX9</accession>
<evidence type="ECO:0000313" key="2">
    <source>
        <dbReference type="EMBL" id="KGO96486.1"/>
    </source>
</evidence>
<sequence length="240" mass="27352">MKSRTFFVFFLISMVCSAQNVKLLSGKVVADVRDLHGINVVNQVSGKEVATSEDGSFSIYAKPGDTLVFTAVQLNEKRIVVEKEDFDYLPFLVKMKAKVILLQEVLIEKSNITAESLGLVPKGIKVRSPEERAVRRYYTAQTGPLKSLVYALDGTAKRRKKEIVAAVKSQRLQHKLELMFSQAYFVDELKIPSEHLYGFYIFAAENQGFETVMQKKNKWLIKFELIKLASEYIKRLSDEK</sequence>
<dbReference type="RefSeq" id="WP_035630059.1">
    <property type="nucleotide sequence ID" value="NZ_AVCS01000009.1"/>
</dbReference>
<evidence type="ECO:0000313" key="3">
    <source>
        <dbReference type="Proteomes" id="UP000030149"/>
    </source>
</evidence>
<reference evidence="3" key="1">
    <citation type="submission" date="2013-09" db="EMBL/GenBank/DDBJ databases">
        <authorList>
            <person name="Zeng Z."/>
            <person name="Chen C."/>
        </authorList>
    </citation>
    <scope>NUCLEOTIDE SEQUENCE [LARGE SCALE GENOMIC DNA]</scope>
    <source>
        <strain evidence="3">DK69</strain>
    </source>
</reference>
<gene>
    <name evidence="2" type="ORF">Q767_06165</name>
</gene>
<organism evidence="2 3">
    <name type="scientific">Flavobacterium enshiense DK69</name>
    <dbReference type="NCBI Taxonomy" id="1107311"/>
    <lineage>
        <taxon>Bacteria</taxon>
        <taxon>Pseudomonadati</taxon>
        <taxon>Bacteroidota</taxon>
        <taxon>Flavobacteriia</taxon>
        <taxon>Flavobacteriales</taxon>
        <taxon>Flavobacteriaceae</taxon>
        <taxon>Flavobacterium</taxon>
    </lineage>
</organism>
<dbReference type="AlphaFoldDB" id="A0A0A2MXX9"/>
<dbReference type="eggNOG" id="ENOG5032W78">
    <property type="taxonomic scope" value="Bacteria"/>
</dbReference>
<proteinExistence type="predicted"/>
<protein>
    <submittedName>
        <fullName evidence="2">Uncharacterized protein</fullName>
    </submittedName>
</protein>
<keyword evidence="3" id="KW-1185">Reference proteome</keyword>
<dbReference type="OrthoDB" id="1427655at2"/>
<feature type="chain" id="PRO_5002003869" evidence="1">
    <location>
        <begin position="19"/>
        <end position="240"/>
    </location>
</feature>
<dbReference type="STRING" id="1107311.Q767_06165"/>
<feature type="signal peptide" evidence="1">
    <location>
        <begin position="1"/>
        <end position="18"/>
    </location>
</feature>
<keyword evidence="1" id="KW-0732">Signal</keyword>
<dbReference type="Proteomes" id="UP000030149">
    <property type="component" value="Unassembled WGS sequence"/>
</dbReference>
<name>A0A0A2MXX9_9FLAO</name>
<reference evidence="2 3" key="2">
    <citation type="journal article" date="2015" name="Stand. Genomic Sci.">
        <title>High quality draft genomic sequence of Flavobacterium enshiense DK69(T) and comparison among Flavobacterium genomes.</title>
        <authorList>
            <person name="Zeng Z."/>
            <person name="Chen C."/>
            <person name="Du H."/>
            <person name="Wang G."/>
            <person name="Li M."/>
        </authorList>
    </citation>
    <scope>NUCLEOTIDE SEQUENCE [LARGE SCALE GENOMIC DNA]</scope>
    <source>
        <strain evidence="2 3">DK69</strain>
    </source>
</reference>
<evidence type="ECO:0000256" key="1">
    <source>
        <dbReference type="SAM" id="SignalP"/>
    </source>
</evidence>